<name>A0A371DX71_9APHY</name>
<organism evidence="2 3">
    <name type="scientific">Lentinus brumalis</name>
    <dbReference type="NCBI Taxonomy" id="2498619"/>
    <lineage>
        <taxon>Eukaryota</taxon>
        <taxon>Fungi</taxon>
        <taxon>Dikarya</taxon>
        <taxon>Basidiomycota</taxon>
        <taxon>Agaricomycotina</taxon>
        <taxon>Agaricomycetes</taxon>
        <taxon>Polyporales</taxon>
        <taxon>Polyporaceae</taxon>
        <taxon>Lentinus</taxon>
    </lineage>
</organism>
<feature type="region of interest" description="Disordered" evidence="1">
    <location>
        <begin position="74"/>
        <end position="95"/>
    </location>
</feature>
<proteinExistence type="predicted"/>
<sequence length="162" mass="18088">MPRRSLRSQGPSAAYGERDRKDLGCKGREREGASQVILSEASLMSSQHNKPKAPRLLSALQPACRLLLLYHHRDSRPPLRRPHRPASAPARAETGSKRPIALHLVISATADHRNGWASYRGTRTQRCKCALYRRARSSGVCTPNPLTFRRPVSRVGKYSVSQ</sequence>
<gene>
    <name evidence="2" type="ORF">OH76DRAFT_18559</name>
</gene>
<feature type="compositionally biased region" description="Basic and acidic residues" evidence="1">
    <location>
        <begin position="16"/>
        <end position="31"/>
    </location>
</feature>
<evidence type="ECO:0000313" key="2">
    <source>
        <dbReference type="EMBL" id="RDX57147.1"/>
    </source>
</evidence>
<dbReference type="Proteomes" id="UP000256964">
    <property type="component" value="Unassembled WGS sequence"/>
</dbReference>
<keyword evidence="3" id="KW-1185">Reference proteome</keyword>
<evidence type="ECO:0000313" key="3">
    <source>
        <dbReference type="Proteomes" id="UP000256964"/>
    </source>
</evidence>
<accession>A0A371DX71</accession>
<reference evidence="2 3" key="1">
    <citation type="journal article" date="2018" name="Biotechnol. Biofuels">
        <title>Integrative visual omics of the white-rot fungus Polyporus brumalis exposes the biotechnological potential of its oxidative enzymes for delignifying raw plant biomass.</title>
        <authorList>
            <person name="Miyauchi S."/>
            <person name="Rancon A."/>
            <person name="Drula E."/>
            <person name="Hage H."/>
            <person name="Chaduli D."/>
            <person name="Favel A."/>
            <person name="Grisel S."/>
            <person name="Henrissat B."/>
            <person name="Herpoel-Gimbert I."/>
            <person name="Ruiz-Duenas F.J."/>
            <person name="Chevret D."/>
            <person name="Hainaut M."/>
            <person name="Lin J."/>
            <person name="Wang M."/>
            <person name="Pangilinan J."/>
            <person name="Lipzen A."/>
            <person name="Lesage-Meessen L."/>
            <person name="Navarro D."/>
            <person name="Riley R."/>
            <person name="Grigoriev I.V."/>
            <person name="Zhou S."/>
            <person name="Raouche S."/>
            <person name="Rosso M.N."/>
        </authorList>
    </citation>
    <scope>NUCLEOTIDE SEQUENCE [LARGE SCALE GENOMIC DNA]</scope>
    <source>
        <strain evidence="2 3">BRFM 1820</strain>
    </source>
</reference>
<dbReference type="AlphaFoldDB" id="A0A371DX71"/>
<protein>
    <submittedName>
        <fullName evidence="2">Uncharacterized protein</fullName>
    </submittedName>
</protein>
<evidence type="ECO:0000256" key="1">
    <source>
        <dbReference type="SAM" id="MobiDB-lite"/>
    </source>
</evidence>
<feature type="region of interest" description="Disordered" evidence="1">
    <location>
        <begin position="1"/>
        <end position="31"/>
    </location>
</feature>
<dbReference type="EMBL" id="KZ857379">
    <property type="protein sequence ID" value="RDX57147.1"/>
    <property type="molecule type" value="Genomic_DNA"/>
</dbReference>